<accession>A0AAD5WZM2</accession>
<proteinExistence type="predicted"/>
<dbReference type="InterPro" id="IPR028021">
    <property type="entry name" value="Katanin_C-terminal"/>
</dbReference>
<dbReference type="GO" id="GO:0008017">
    <property type="term" value="F:microtubule binding"/>
    <property type="evidence" value="ECO:0007669"/>
    <property type="project" value="InterPro"/>
</dbReference>
<dbReference type="Pfam" id="PF13925">
    <property type="entry name" value="Katanin_con80"/>
    <property type="match status" value="1"/>
</dbReference>
<dbReference type="PANTHER" id="PTHR19845">
    <property type="entry name" value="KATANIN P80 SUBUNIT"/>
    <property type="match status" value="1"/>
</dbReference>
<protein>
    <submittedName>
        <fullName evidence="5">Katanin p80 WD40 repeat-containing subunit B1</fullName>
    </submittedName>
</protein>
<dbReference type="GO" id="GO:0008352">
    <property type="term" value="C:katanin complex"/>
    <property type="evidence" value="ECO:0007669"/>
    <property type="project" value="TreeGrafter"/>
</dbReference>
<evidence type="ECO:0000313" key="6">
    <source>
        <dbReference type="Proteomes" id="UP001212841"/>
    </source>
</evidence>
<comment type="subcellular location">
    <subcellularLocation>
        <location evidence="1">Cytoplasm</location>
        <location evidence="1">Cytoskeleton</location>
    </subcellularLocation>
</comment>
<evidence type="ECO:0000259" key="4">
    <source>
        <dbReference type="Pfam" id="PF13925"/>
    </source>
</evidence>
<evidence type="ECO:0000313" key="5">
    <source>
        <dbReference type="EMBL" id="KAJ3047086.1"/>
    </source>
</evidence>
<evidence type="ECO:0000256" key="2">
    <source>
        <dbReference type="ARBA" id="ARBA00022490"/>
    </source>
</evidence>
<dbReference type="AlphaFoldDB" id="A0AAD5WZM2"/>
<dbReference type="Proteomes" id="UP001212841">
    <property type="component" value="Unassembled WGS sequence"/>
</dbReference>
<sequence length="168" mass="18777">MFRHASVVSVLRSRLTNIRIVRQSWDESNVKQAVETLEGLKDYGVWVDLLRVLNLKPRLVTLEVCGGVLRGVGEVLFEVYEDYIVTACTTIRILAKSFSGVILETLNSGSFVSPGVDLVREERVNKCQTCYHQFGELFAQLTELKRAPGNVGVAVRDAIRDLGVFGFE</sequence>
<gene>
    <name evidence="5" type="primary">KAT80</name>
    <name evidence="5" type="ORF">HK097_000253</name>
</gene>
<keyword evidence="2" id="KW-0963">Cytoplasm</keyword>
<keyword evidence="3" id="KW-0206">Cytoskeleton</keyword>
<reference evidence="5" key="1">
    <citation type="submission" date="2020-05" db="EMBL/GenBank/DDBJ databases">
        <title>Phylogenomic resolution of chytrid fungi.</title>
        <authorList>
            <person name="Stajich J.E."/>
            <person name="Amses K."/>
            <person name="Simmons R."/>
            <person name="Seto K."/>
            <person name="Myers J."/>
            <person name="Bonds A."/>
            <person name="Quandt C.A."/>
            <person name="Barry K."/>
            <person name="Liu P."/>
            <person name="Grigoriev I."/>
            <person name="Longcore J.E."/>
            <person name="James T.Y."/>
        </authorList>
    </citation>
    <scope>NUCLEOTIDE SEQUENCE</scope>
    <source>
        <strain evidence="5">JEL0318</strain>
    </source>
</reference>
<organism evidence="5 6">
    <name type="scientific">Rhizophlyctis rosea</name>
    <dbReference type="NCBI Taxonomy" id="64517"/>
    <lineage>
        <taxon>Eukaryota</taxon>
        <taxon>Fungi</taxon>
        <taxon>Fungi incertae sedis</taxon>
        <taxon>Chytridiomycota</taxon>
        <taxon>Chytridiomycota incertae sedis</taxon>
        <taxon>Chytridiomycetes</taxon>
        <taxon>Rhizophlyctidales</taxon>
        <taxon>Rhizophlyctidaceae</taxon>
        <taxon>Rhizophlyctis</taxon>
    </lineage>
</organism>
<evidence type="ECO:0000256" key="1">
    <source>
        <dbReference type="ARBA" id="ARBA00004245"/>
    </source>
</evidence>
<comment type="caution">
    <text evidence="5">The sequence shown here is derived from an EMBL/GenBank/DDBJ whole genome shotgun (WGS) entry which is preliminary data.</text>
</comment>
<dbReference type="PANTHER" id="PTHR19845:SF0">
    <property type="entry name" value="KATANIN P80 WD40 REPEAT-CONTAINING SUBUNIT B1"/>
    <property type="match status" value="1"/>
</dbReference>
<keyword evidence="6" id="KW-1185">Reference proteome</keyword>
<evidence type="ECO:0000256" key="3">
    <source>
        <dbReference type="ARBA" id="ARBA00023212"/>
    </source>
</evidence>
<dbReference type="EMBL" id="JADGJD010001030">
    <property type="protein sequence ID" value="KAJ3047086.1"/>
    <property type="molecule type" value="Genomic_DNA"/>
</dbReference>
<feature type="domain" description="Katanin p80 subunit C-terminal" evidence="4">
    <location>
        <begin position="4"/>
        <end position="158"/>
    </location>
</feature>
<dbReference type="GO" id="GO:0007019">
    <property type="term" value="P:microtubule depolymerization"/>
    <property type="evidence" value="ECO:0007669"/>
    <property type="project" value="TreeGrafter"/>
</dbReference>
<name>A0AAD5WZM2_9FUNG</name>